<dbReference type="EMBL" id="BAABLO010000004">
    <property type="protein sequence ID" value="GAA4717927.1"/>
    <property type="molecule type" value="Genomic_DNA"/>
</dbReference>
<reference evidence="8" key="1">
    <citation type="journal article" date="2019" name="Int. J. Syst. Evol. Microbiol.">
        <title>The Global Catalogue of Microorganisms (GCM) 10K type strain sequencing project: providing services to taxonomists for standard genome sequencing and annotation.</title>
        <authorList>
            <consortium name="The Broad Institute Genomics Platform"/>
            <consortium name="The Broad Institute Genome Sequencing Center for Infectious Disease"/>
            <person name="Wu L."/>
            <person name="Ma J."/>
        </authorList>
    </citation>
    <scope>NUCLEOTIDE SEQUENCE [LARGE SCALE GENOMIC DNA]</scope>
    <source>
        <strain evidence="8">JCM 18961</strain>
    </source>
</reference>
<feature type="region of interest" description="Disordered" evidence="4">
    <location>
        <begin position="163"/>
        <end position="200"/>
    </location>
</feature>
<comment type="similarity">
    <text evidence="3">Belongs to the RimP family.</text>
</comment>
<keyword evidence="1 3" id="KW-0963">Cytoplasm</keyword>
<comment type="function">
    <text evidence="3">Required for maturation of 30S ribosomal subunits.</text>
</comment>
<feature type="compositionally biased region" description="Acidic residues" evidence="4">
    <location>
        <begin position="182"/>
        <end position="200"/>
    </location>
</feature>
<evidence type="ECO:0000259" key="6">
    <source>
        <dbReference type="Pfam" id="PF17384"/>
    </source>
</evidence>
<proteinExistence type="inferred from homology"/>
<sequence length="200" mass="21525">MSVKDQIRPAVEGPLASLGLLVEDVAVTPAGKRRLVRIWIDRVLDPADGPTTTPTEPLSLDEVADATRAVGEALDDTDVMGEQPYTLEVTSPGVDRPLTEPRHYRRNVTRLLTLTPLDGTPVTGRLVSADDEGVTIEVPATKKTPARTEQHAYADLARAAVEVEFSRPGAGQGHDDGGAEHDDTDLHDDVDETDDDTEES</sequence>
<comment type="subcellular location">
    <subcellularLocation>
        <location evidence="3">Cytoplasm</location>
    </subcellularLocation>
</comment>
<evidence type="ECO:0000259" key="5">
    <source>
        <dbReference type="Pfam" id="PF02576"/>
    </source>
</evidence>
<evidence type="ECO:0000256" key="3">
    <source>
        <dbReference type="HAMAP-Rule" id="MF_01077"/>
    </source>
</evidence>
<dbReference type="NCBIfam" id="NF000930">
    <property type="entry name" value="PRK00092.2-2"/>
    <property type="match status" value="1"/>
</dbReference>
<dbReference type="InterPro" id="IPR003728">
    <property type="entry name" value="Ribosome_maturation_RimP"/>
</dbReference>
<evidence type="ECO:0000256" key="1">
    <source>
        <dbReference type="ARBA" id="ARBA00022490"/>
    </source>
</evidence>
<gene>
    <name evidence="3 7" type="primary">rimP</name>
    <name evidence="7" type="ORF">GCM10025782_13760</name>
</gene>
<protein>
    <recommendedName>
        <fullName evidence="3">Ribosome maturation factor RimP</fullName>
    </recommendedName>
</protein>
<keyword evidence="8" id="KW-1185">Reference proteome</keyword>
<dbReference type="SUPFAM" id="SSF75420">
    <property type="entry name" value="YhbC-like, N-terminal domain"/>
    <property type="match status" value="1"/>
</dbReference>
<accession>A0ABP8XY76</accession>
<feature type="domain" description="Ribosome maturation factor RimP N-terminal" evidence="5">
    <location>
        <begin position="11"/>
        <end position="95"/>
    </location>
</feature>
<comment type="caution">
    <text evidence="7">The sequence shown here is derived from an EMBL/GenBank/DDBJ whole genome shotgun (WGS) entry which is preliminary data.</text>
</comment>
<dbReference type="Proteomes" id="UP001500556">
    <property type="component" value="Unassembled WGS sequence"/>
</dbReference>
<dbReference type="InterPro" id="IPR035956">
    <property type="entry name" value="RimP_N_sf"/>
</dbReference>
<dbReference type="HAMAP" id="MF_01077">
    <property type="entry name" value="RimP"/>
    <property type="match status" value="1"/>
</dbReference>
<dbReference type="Pfam" id="PF17384">
    <property type="entry name" value="DUF150_C"/>
    <property type="match status" value="1"/>
</dbReference>
<dbReference type="RefSeq" id="WP_345502074.1">
    <property type="nucleotide sequence ID" value="NZ_BAABLO010000004.1"/>
</dbReference>
<organism evidence="7 8">
    <name type="scientific">Pedococcus ginsenosidimutans</name>
    <dbReference type="NCBI Taxonomy" id="490570"/>
    <lineage>
        <taxon>Bacteria</taxon>
        <taxon>Bacillati</taxon>
        <taxon>Actinomycetota</taxon>
        <taxon>Actinomycetes</taxon>
        <taxon>Micrococcales</taxon>
        <taxon>Intrasporangiaceae</taxon>
        <taxon>Pedococcus</taxon>
    </lineage>
</organism>
<evidence type="ECO:0000313" key="7">
    <source>
        <dbReference type="EMBL" id="GAA4717927.1"/>
    </source>
</evidence>
<evidence type="ECO:0000256" key="4">
    <source>
        <dbReference type="SAM" id="MobiDB-lite"/>
    </source>
</evidence>
<keyword evidence="2 3" id="KW-0690">Ribosome biogenesis</keyword>
<dbReference type="PANTHER" id="PTHR33867">
    <property type="entry name" value="RIBOSOME MATURATION FACTOR RIMP"/>
    <property type="match status" value="1"/>
</dbReference>
<evidence type="ECO:0000313" key="8">
    <source>
        <dbReference type="Proteomes" id="UP001500556"/>
    </source>
</evidence>
<dbReference type="InterPro" id="IPR028989">
    <property type="entry name" value="RimP_N"/>
</dbReference>
<dbReference type="CDD" id="cd01734">
    <property type="entry name" value="YlxS_C"/>
    <property type="match status" value="1"/>
</dbReference>
<name>A0ABP8XY76_9MICO</name>
<dbReference type="PANTHER" id="PTHR33867:SF1">
    <property type="entry name" value="RIBOSOME MATURATION FACTOR RIMP"/>
    <property type="match status" value="1"/>
</dbReference>
<feature type="domain" description="Ribosome maturation factor RimP C-terminal" evidence="6">
    <location>
        <begin position="98"/>
        <end position="165"/>
    </location>
</feature>
<evidence type="ECO:0000256" key="2">
    <source>
        <dbReference type="ARBA" id="ARBA00022517"/>
    </source>
</evidence>
<dbReference type="InterPro" id="IPR028998">
    <property type="entry name" value="RimP_C"/>
</dbReference>
<dbReference type="Gene3D" id="3.30.300.70">
    <property type="entry name" value="RimP-like superfamily, N-terminal"/>
    <property type="match status" value="1"/>
</dbReference>
<dbReference type="Pfam" id="PF02576">
    <property type="entry name" value="RimP_N"/>
    <property type="match status" value="1"/>
</dbReference>